<protein>
    <recommendedName>
        <fullName evidence="5">Aminodeoxychorismate lyase</fullName>
    </recommendedName>
</protein>
<name>A0A2W1L5D8_9BACL</name>
<feature type="region of interest" description="Disordered" evidence="1">
    <location>
        <begin position="63"/>
        <end position="122"/>
    </location>
</feature>
<keyword evidence="2" id="KW-0472">Membrane</keyword>
<dbReference type="Gene3D" id="3.30.1490.480">
    <property type="entry name" value="Endolytic murein transglycosylase"/>
    <property type="match status" value="1"/>
</dbReference>
<proteinExistence type="predicted"/>
<feature type="compositionally biased region" description="Basic and acidic residues" evidence="1">
    <location>
        <begin position="91"/>
        <end position="103"/>
    </location>
</feature>
<evidence type="ECO:0000313" key="3">
    <source>
        <dbReference type="EMBL" id="PZD93350.1"/>
    </source>
</evidence>
<dbReference type="AlphaFoldDB" id="A0A2W1L5D8"/>
<keyword evidence="4" id="KW-1185">Reference proteome</keyword>
<keyword evidence="2" id="KW-0812">Transmembrane</keyword>
<evidence type="ECO:0000256" key="1">
    <source>
        <dbReference type="SAM" id="MobiDB-lite"/>
    </source>
</evidence>
<dbReference type="Proteomes" id="UP000249522">
    <property type="component" value="Unassembled WGS sequence"/>
</dbReference>
<sequence>MFRNRTFLFGLGIGIIVGALLLQLMYVSEQQAGRAEQGPEDMYTQEQVDDLIAEAKQRLRAELQAPAEEESAADDTKADDANAEGTPESGEPAKADGPSKEAETAPVKSGSVKEAPAAEPETMTVSMLPVRIKSGMNLTQIASLLKSKGVIADEKVFLTIMTDYSSKIVAGFYYFDGELTYADVKKIITSPPFAT</sequence>
<dbReference type="OrthoDB" id="2616345at2"/>
<dbReference type="EMBL" id="QKRB01000057">
    <property type="protein sequence ID" value="PZD93350.1"/>
    <property type="molecule type" value="Genomic_DNA"/>
</dbReference>
<evidence type="ECO:0008006" key="5">
    <source>
        <dbReference type="Google" id="ProtNLM"/>
    </source>
</evidence>
<feature type="transmembrane region" description="Helical" evidence="2">
    <location>
        <begin position="7"/>
        <end position="27"/>
    </location>
</feature>
<evidence type="ECO:0000256" key="2">
    <source>
        <dbReference type="SAM" id="Phobius"/>
    </source>
</evidence>
<comment type="caution">
    <text evidence="3">The sequence shown here is derived from an EMBL/GenBank/DDBJ whole genome shotgun (WGS) entry which is preliminary data.</text>
</comment>
<keyword evidence="2" id="KW-1133">Transmembrane helix</keyword>
<evidence type="ECO:0000313" key="4">
    <source>
        <dbReference type="Proteomes" id="UP000249522"/>
    </source>
</evidence>
<dbReference type="RefSeq" id="WP_111149020.1">
    <property type="nucleotide sequence ID" value="NZ_QKRB01000057.1"/>
</dbReference>
<reference evidence="3 4" key="1">
    <citation type="submission" date="2018-06" db="EMBL/GenBank/DDBJ databases">
        <title>Paenibacillus imtechensis sp. nov.</title>
        <authorList>
            <person name="Pinnaka A.K."/>
            <person name="Singh H."/>
            <person name="Kaur M."/>
        </authorList>
    </citation>
    <scope>NUCLEOTIDE SEQUENCE [LARGE SCALE GENOMIC DNA]</scope>
    <source>
        <strain evidence="3 4">SMB1</strain>
    </source>
</reference>
<gene>
    <name evidence="3" type="ORF">DNH61_22185</name>
</gene>
<accession>A0A2W1L5D8</accession>
<organism evidence="3 4">
    <name type="scientific">Paenibacillus sambharensis</name>
    <dbReference type="NCBI Taxonomy" id="1803190"/>
    <lineage>
        <taxon>Bacteria</taxon>
        <taxon>Bacillati</taxon>
        <taxon>Bacillota</taxon>
        <taxon>Bacilli</taxon>
        <taxon>Bacillales</taxon>
        <taxon>Paenibacillaceae</taxon>
        <taxon>Paenibacillus</taxon>
    </lineage>
</organism>